<keyword evidence="3" id="KW-1185">Reference proteome</keyword>
<proteinExistence type="predicted"/>
<protein>
    <submittedName>
        <fullName evidence="2">Uncharacterized protein</fullName>
    </submittedName>
</protein>
<sequence>MIPRLPPQSKRRPTARKPKSPRCTTTGVNPPPTCLFCGTEIPWRAERRIANSRKPEVFRKGRWENYWDHSRKHVMVPSSELEDAYISDFPRLGSCFFRTNSIIITVIEESESSYRLTGINMIQEDPNGPLYIPSDPVMARIGGKTNERLCRTTNEMLCGKTNVRYDNIFFTSFYAADIGRQPLQFQGKKIGYIVHAHCWVLFERVLGTKLTQRNLTKLIPTSRKYWHKNKLWQLADYNLHLVEPTQFLPILELGYDIYQNLLAIPAVQKAFEVAKVEAERPNFCSRKISFPLEISLLISEWVCPVNHTGHDIKNIKNMLLTFQWKLPEFFWRVRLSED</sequence>
<reference evidence="2" key="2">
    <citation type="journal article" date="2023" name="IMA Fungus">
        <title>Comparative genomic study of the Penicillium genus elucidates a diverse pangenome and 15 lateral gene transfer events.</title>
        <authorList>
            <person name="Petersen C."/>
            <person name="Sorensen T."/>
            <person name="Nielsen M.R."/>
            <person name="Sondergaard T.E."/>
            <person name="Sorensen J.L."/>
            <person name="Fitzpatrick D.A."/>
            <person name="Frisvad J.C."/>
            <person name="Nielsen K.L."/>
        </authorList>
    </citation>
    <scope>NUCLEOTIDE SEQUENCE</scope>
    <source>
        <strain evidence="2">IBT 21472</strain>
    </source>
</reference>
<dbReference type="Proteomes" id="UP001147746">
    <property type="component" value="Unassembled WGS sequence"/>
</dbReference>
<accession>A0A9W9U628</accession>
<reference evidence="2" key="1">
    <citation type="submission" date="2022-12" db="EMBL/GenBank/DDBJ databases">
        <authorList>
            <person name="Petersen C."/>
        </authorList>
    </citation>
    <scope>NUCLEOTIDE SEQUENCE</scope>
    <source>
        <strain evidence="2">IBT 21472</strain>
    </source>
</reference>
<dbReference type="AlphaFoldDB" id="A0A9W9U628"/>
<evidence type="ECO:0000256" key="1">
    <source>
        <dbReference type="SAM" id="MobiDB-lite"/>
    </source>
</evidence>
<evidence type="ECO:0000313" key="3">
    <source>
        <dbReference type="Proteomes" id="UP001147746"/>
    </source>
</evidence>
<feature type="region of interest" description="Disordered" evidence="1">
    <location>
        <begin position="1"/>
        <end position="27"/>
    </location>
</feature>
<comment type="caution">
    <text evidence="2">The sequence shown here is derived from an EMBL/GenBank/DDBJ whole genome shotgun (WGS) entry which is preliminary data.</text>
</comment>
<name>A0A9W9U628_9EURO</name>
<evidence type="ECO:0000313" key="2">
    <source>
        <dbReference type="EMBL" id="KAJ5320918.1"/>
    </source>
</evidence>
<gene>
    <name evidence="2" type="ORF">N7476_003920</name>
</gene>
<organism evidence="2 3">
    <name type="scientific">Penicillium atrosanguineum</name>
    <dbReference type="NCBI Taxonomy" id="1132637"/>
    <lineage>
        <taxon>Eukaryota</taxon>
        <taxon>Fungi</taxon>
        <taxon>Dikarya</taxon>
        <taxon>Ascomycota</taxon>
        <taxon>Pezizomycotina</taxon>
        <taxon>Eurotiomycetes</taxon>
        <taxon>Eurotiomycetidae</taxon>
        <taxon>Eurotiales</taxon>
        <taxon>Aspergillaceae</taxon>
        <taxon>Penicillium</taxon>
    </lineage>
</organism>
<dbReference type="EMBL" id="JAPZBO010000003">
    <property type="protein sequence ID" value="KAJ5320918.1"/>
    <property type="molecule type" value="Genomic_DNA"/>
</dbReference>
<feature type="compositionally biased region" description="Basic residues" evidence="1">
    <location>
        <begin position="9"/>
        <end position="20"/>
    </location>
</feature>